<reference evidence="1" key="1">
    <citation type="journal article" date="2021" name="G3 (Bethesda)">
        <title>Genome and transcriptome analysis of the beet armyworm Spodoptera exigua reveals targets for pest control. .</title>
        <authorList>
            <person name="Simon S."/>
            <person name="Breeschoten T."/>
            <person name="Jansen H.J."/>
            <person name="Dirks R.P."/>
            <person name="Schranz M.E."/>
            <person name="Ros V.I.D."/>
        </authorList>
    </citation>
    <scope>NUCLEOTIDE SEQUENCE</scope>
    <source>
        <strain evidence="1">TB_SE_WUR_2020</strain>
    </source>
</reference>
<dbReference type="AlphaFoldDB" id="A0A922S831"/>
<accession>A0A922S831</accession>
<protein>
    <submittedName>
        <fullName evidence="1">Uncharacterized protein</fullName>
    </submittedName>
</protein>
<gene>
    <name evidence="1" type="ORF">HF086_011147</name>
</gene>
<dbReference type="EMBL" id="JACEFF010000939">
    <property type="protein sequence ID" value="KAH9627769.1"/>
    <property type="molecule type" value="Genomic_DNA"/>
</dbReference>
<proteinExistence type="predicted"/>
<comment type="caution">
    <text evidence="1">The sequence shown here is derived from an EMBL/GenBank/DDBJ whole genome shotgun (WGS) entry which is preliminary data.</text>
</comment>
<sequence length="88" mass="10024">MQTTRLRPLFQLASLNKEVISQTIKRGTLGNIQDPETIMRLFDKYGPMIRLDSILGKPPLLFLSDPDSAELVSYRLPFQNTFVSAKKI</sequence>
<organism evidence="1 2">
    <name type="scientific">Spodoptera exigua</name>
    <name type="common">Beet armyworm</name>
    <name type="synonym">Noctua fulgens</name>
    <dbReference type="NCBI Taxonomy" id="7107"/>
    <lineage>
        <taxon>Eukaryota</taxon>
        <taxon>Metazoa</taxon>
        <taxon>Ecdysozoa</taxon>
        <taxon>Arthropoda</taxon>
        <taxon>Hexapoda</taxon>
        <taxon>Insecta</taxon>
        <taxon>Pterygota</taxon>
        <taxon>Neoptera</taxon>
        <taxon>Endopterygota</taxon>
        <taxon>Lepidoptera</taxon>
        <taxon>Glossata</taxon>
        <taxon>Ditrysia</taxon>
        <taxon>Noctuoidea</taxon>
        <taxon>Noctuidae</taxon>
        <taxon>Amphipyrinae</taxon>
        <taxon>Spodoptera</taxon>
    </lineage>
</organism>
<dbReference type="Proteomes" id="UP000814243">
    <property type="component" value="Unassembled WGS sequence"/>
</dbReference>
<name>A0A922S831_SPOEX</name>
<evidence type="ECO:0000313" key="2">
    <source>
        <dbReference type="Proteomes" id="UP000814243"/>
    </source>
</evidence>
<evidence type="ECO:0000313" key="1">
    <source>
        <dbReference type="EMBL" id="KAH9627769.1"/>
    </source>
</evidence>